<protein>
    <recommendedName>
        <fullName evidence="9">Lipoprotein signal peptidase</fullName>
        <ecNumber evidence="9">3.4.23.36</ecNumber>
    </recommendedName>
    <alternativeName>
        <fullName evidence="9">Prolipoprotein signal peptidase</fullName>
    </alternativeName>
    <alternativeName>
        <fullName evidence="9">Signal peptidase II</fullName>
        <shortName evidence="9">SPase II</shortName>
    </alternativeName>
</protein>
<comment type="catalytic activity">
    <reaction evidence="9">
        <text>Release of signal peptides from bacterial membrane prolipoproteins. Hydrolyzes -Xaa-Yaa-Zaa-|-(S,diacylglyceryl)Cys-, in which Xaa is hydrophobic (preferably Leu), and Yaa (Ala or Ser) and Zaa (Gly or Ala) have small, neutral side chains.</text>
        <dbReference type="EC" id="3.4.23.36"/>
    </reaction>
</comment>
<comment type="caution">
    <text evidence="11">The sequence shown here is derived from an EMBL/GenBank/DDBJ whole genome shotgun (WGS) entry which is preliminary data.</text>
</comment>
<dbReference type="GO" id="GO:0004190">
    <property type="term" value="F:aspartic-type endopeptidase activity"/>
    <property type="evidence" value="ECO:0007669"/>
    <property type="project" value="UniProtKB-EC"/>
</dbReference>
<evidence type="ECO:0000256" key="10">
    <source>
        <dbReference type="RuleBase" id="RU004181"/>
    </source>
</evidence>
<comment type="function">
    <text evidence="9">This protein specifically catalyzes the removal of signal peptides from prolipoproteins.</text>
</comment>
<evidence type="ECO:0000256" key="9">
    <source>
        <dbReference type="HAMAP-Rule" id="MF_00161"/>
    </source>
</evidence>
<dbReference type="Proteomes" id="UP001299876">
    <property type="component" value="Unassembled WGS sequence"/>
</dbReference>
<dbReference type="InterPro" id="IPR001872">
    <property type="entry name" value="Peptidase_A8"/>
</dbReference>
<keyword evidence="7 9" id="KW-1133">Transmembrane helix</keyword>
<comment type="similarity">
    <text evidence="1 9 10">Belongs to the peptidase A8 family.</text>
</comment>
<keyword evidence="3 9" id="KW-0645">Protease</keyword>
<dbReference type="PRINTS" id="PR00781">
    <property type="entry name" value="LIPOSIGPTASE"/>
</dbReference>
<comment type="subcellular location">
    <subcellularLocation>
        <location evidence="9">Cell membrane</location>
        <topology evidence="9">Multi-pass membrane protein</topology>
    </subcellularLocation>
</comment>
<evidence type="ECO:0000313" key="12">
    <source>
        <dbReference type="Proteomes" id="UP001299876"/>
    </source>
</evidence>
<dbReference type="RefSeq" id="WP_247291304.1">
    <property type="nucleotide sequence ID" value="NZ_JAKNRW010000008.1"/>
</dbReference>
<keyword evidence="4 9" id="KW-0812">Transmembrane</keyword>
<feature type="active site" evidence="9">
    <location>
        <position position="140"/>
    </location>
</feature>
<evidence type="ECO:0000256" key="3">
    <source>
        <dbReference type="ARBA" id="ARBA00022670"/>
    </source>
</evidence>
<proteinExistence type="inferred from homology"/>
<reference evidence="11 12" key="1">
    <citation type="submission" date="2022-02" db="EMBL/GenBank/DDBJ databases">
        <title>Comparative genomics of the first Antarctic Pseudomonas spp. capable of biotransforming 2,4,6-Trinitrotoluene.</title>
        <authorList>
            <person name="Cabrera M.A."/>
            <person name="Marquez S.L."/>
            <person name="Perez-Donoso J.M."/>
        </authorList>
    </citation>
    <scope>NUCLEOTIDE SEQUENCE [LARGE SCALE GENOMIC DNA]</scope>
    <source>
        <strain evidence="11 12">TNT19</strain>
    </source>
</reference>
<keyword evidence="12" id="KW-1185">Reference proteome</keyword>
<feature type="transmembrane region" description="Helical" evidence="9">
    <location>
        <begin position="135"/>
        <end position="153"/>
    </location>
</feature>
<comment type="pathway">
    <text evidence="9">Protein modification; lipoprotein biosynthesis (signal peptide cleavage).</text>
</comment>
<dbReference type="PANTHER" id="PTHR33695">
    <property type="entry name" value="LIPOPROTEIN SIGNAL PEPTIDASE"/>
    <property type="match status" value="1"/>
</dbReference>
<keyword evidence="8 9" id="KW-0472">Membrane</keyword>
<feature type="active site" evidence="9">
    <location>
        <position position="122"/>
    </location>
</feature>
<gene>
    <name evidence="9" type="primary">lspA</name>
    <name evidence="11" type="ORF">L9059_12660</name>
</gene>
<evidence type="ECO:0000256" key="6">
    <source>
        <dbReference type="ARBA" id="ARBA00022801"/>
    </source>
</evidence>
<dbReference type="PANTHER" id="PTHR33695:SF1">
    <property type="entry name" value="LIPOPROTEIN SIGNAL PEPTIDASE"/>
    <property type="match status" value="1"/>
</dbReference>
<keyword evidence="2 9" id="KW-1003">Cell membrane</keyword>
<evidence type="ECO:0000313" key="11">
    <source>
        <dbReference type="EMBL" id="MCK1791024.1"/>
    </source>
</evidence>
<evidence type="ECO:0000256" key="4">
    <source>
        <dbReference type="ARBA" id="ARBA00022692"/>
    </source>
</evidence>
<accession>A0ABT0EZJ7</accession>
<organism evidence="11 12">
    <name type="scientific">Pseudomonas violetae</name>
    <dbReference type="NCBI Taxonomy" id="2915813"/>
    <lineage>
        <taxon>Bacteria</taxon>
        <taxon>Pseudomonadati</taxon>
        <taxon>Pseudomonadota</taxon>
        <taxon>Gammaproteobacteria</taxon>
        <taxon>Pseudomonadales</taxon>
        <taxon>Pseudomonadaceae</taxon>
        <taxon>Pseudomonas</taxon>
    </lineage>
</organism>
<dbReference type="EC" id="3.4.23.36" evidence="9"/>
<keyword evidence="5 9" id="KW-0064">Aspartyl protease</keyword>
<evidence type="ECO:0000256" key="8">
    <source>
        <dbReference type="ARBA" id="ARBA00023136"/>
    </source>
</evidence>
<feature type="transmembrane region" description="Helical" evidence="9">
    <location>
        <begin position="6"/>
        <end position="29"/>
    </location>
</feature>
<dbReference type="Pfam" id="PF01252">
    <property type="entry name" value="Peptidase_A8"/>
    <property type="match status" value="1"/>
</dbReference>
<feature type="transmembrane region" description="Helical" evidence="9">
    <location>
        <begin position="97"/>
        <end position="115"/>
    </location>
</feature>
<feature type="transmembrane region" description="Helical" evidence="9">
    <location>
        <begin position="68"/>
        <end position="90"/>
    </location>
</feature>
<evidence type="ECO:0000256" key="7">
    <source>
        <dbReference type="ARBA" id="ARBA00022989"/>
    </source>
</evidence>
<dbReference type="HAMAP" id="MF_00161">
    <property type="entry name" value="LspA"/>
    <property type="match status" value="1"/>
</dbReference>
<evidence type="ECO:0000256" key="2">
    <source>
        <dbReference type="ARBA" id="ARBA00022475"/>
    </source>
</evidence>
<sequence length="162" mass="17508">MRKRLFAVLIGIAFVAIDQLVKLLALHSLQIDSFRFGSSYAWLDVALSLNPGAFLSLGAGLAPGVKQLIFILGVGAVVCWAIGWAFTHWAQSPRKAVAIYFIALGGASNLIDRVFREGHVVDYLILNLGSVHTGVFNIADIAIMAGAAVLLVSEFRSKRRLN</sequence>
<evidence type="ECO:0000256" key="5">
    <source>
        <dbReference type="ARBA" id="ARBA00022750"/>
    </source>
</evidence>
<name>A0ABT0EZJ7_9PSED</name>
<keyword evidence="6 9" id="KW-0378">Hydrolase</keyword>
<evidence type="ECO:0000256" key="1">
    <source>
        <dbReference type="ARBA" id="ARBA00006139"/>
    </source>
</evidence>
<dbReference type="EMBL" id="JAKNRW010000008">
    <property type="protein sequence ID" value="MCK1791024.1"/>
    <property type="molecule type" value="Genomic_DNA"/>
</dbReference>